<dbReference type="Gene3D" id="1.20.58.340">
    <property type="entry name" value="Magnesium transport protein CorA, transmembrane region"/>
    <property type="match status" value="2"/>
</dbReference>
<dbReference type="InterPro" id="IPR002523">
    <property type="entry name" value="MgTranspt_CorA/ZnTranspt_ZntB"/>
</dbReference>
<sequence>MDTLPVNIPGFVWAYRFSPGEKTAVRLNNSATVVDLTADNCFYWLHLNLVDARVPALLDTLTGLTEDAKSALTTRDTHATITVDEQMLYGTLVDCQRDFAEDTNNLGWLHFAMSDRFIITTRLQPLRSVERARTLIDKNPGKFSRPVDLFELLVIEFQRTLIAIVIELTDELNLIEDFVYDNAPRDERRRLAPVRRTVVRLHRHLRTVLALMRRASATDEDEMPFGFDDVARRLTSRLETVDHDIYALQDRARLLHEEIDSKQSSETNRHLYLLSIMTAFLLPPTLVTGFFGMNTANLPFAVGEYGTEYAVALIVASIAFAWWLLRRVDIL</sequence>
<keyword evidence="6 11" id="KW-0812">Transmembrane</keyword>
<evidence type="ECO:0000256" key="7">
    <source>
        <dbReference type="ARBA" id="ARBA00022833"/>
    </source>
</evidence>
<dbReference type="GO" id="GO:0000287">
    <property type="term" value="F:magnesium ion binding"/>
    <property type="evidence" value="ECO:0007669"/>
    <property type="project" value="TreeGrafter"/>
</dbReference>
<evidence type="ECO:0000256" key="11">
    <source>
        <dbReference type="SAM" id="Phobius"/>
    </source>
</evidence>
<evidence type="ECO:0000256" key="4">
    <source>
        <dbReference type="ARBA" id="ARBA00022475"/>
    </source>
</evidence>
<reference evidence="13" key="1">
    <citation type="submission" date="2023-07" db="EMBL/GenBank/DDBJ databases">
        <title>Genomic characterization of faba bean (Vicia faba) microsymbionts in Mexican soils.</title>
        <authorList>
            <person name="Rivera Orduna F.N."/>
            <person name="Guevara-Luna J."/>
            <person name="Yan J."/>
            <person name="Arroyo-Herrera I."/>
            <person name="Li Y."/>
            <person name="Vasquez-Murrieta M.S."/>
            <person name="Wang E.T."/>
        </authorList>
    </citation>
    <scope>NUCLEOTIDE SEQUENCE [LARGE SCALE GENOMIC DNA]</scope>
    <source>
        <strain evidence="13">CH6</strain>
    </source>
</reference>
<evidence type="ECO:0000256" key="8">
    <source>
        <dbReference type="ARBA" id="ARBA00022989"/>
    </source>
</evidence>
<feature type="transmembrane region" description="Helical" evidence="11">
    <location>
        <begin position="271"/>
        <end position="293"/>
    </location>
</feature>
<dbReference type="InterPro" id="IPR045863">
    <property type="entry name" value="CorA_TM1_TM2"/>
</dbReference>
<accession>A0AAW8NYT5</accession>
<dbReference type="GO" id="GO:0005886">
    <property type="term" value="C:plasma membrane"/>
    <property type="evidence" value="ECO:0007669"/>
    <property type="project" value="UniProtKB-SubCell"/>
</dbReference>
<comment type="similarity">
    <text evidence="2">Belongs to the CorA metal ion transporter (MIT) (TC 1.A.35) family.</text>
</comment>
<dbReference type="PANTHER" id="PTHR46494:SF3">
    <property type="entry name" value="ZINC TRANSPORT PROTEIN ZNTB"/>
    <property type="match status" value="1"/>
</dbReference>
<evidence type="ECO:0000256" key="6">
    <source>
        <dbReference type="ARBA" id="ARBA00022692"/>
    </source>
</evidence>
<keyword evidence="5" id="KW-0997">Cell inner membrane</keyword>
<dbReference type="SUPFAM" id="SSF143865">
    <property type="entry name" value="CorA soluble domain-like"/>
    <property type="match status" value="1"/>
</dbReference>
<dbReference type="GO" id="GO:0015095">
    <property type="term" value="F:magnesium ion transmembrane transporter activity"/>
    <property type="evidence" value="ECO:0007669"/>
    <property type="project" value="TreeGrafter"/>
</dbReference>
<protein>
    <submittedName>
        <fullName evidence="12">Transporter</fullName>
    </submittedName>
</protein>
<dbReference type="InterPro" id="IPR045861">
    <property type="entry name" value="CorA_cytoplasmic_dom"/>
</dbReference>
<gene>
    <name evidence="12" type="ORF">RJJ37_02015</name>
</gene>
<dbReference type="Gene3D" id="3.30.460.20">
    <property type="entry name" value="CorA soluble domain-like"/>
    <property type="match status" value="1"/>
</dbReference>
<evidence type="ECO:0000256" key="9">
    <source>
        <dbReference type="ARBA" id="ARBA00023065"/>
    </source>
</evidence>
<dbReference type="RefSeq" id="WP_310806810.1">
    <property type="nucleotide sequence ID" value="NZ_JAVLSH010000001.1"/>
</dbReference>
<evidence type="ECO:0000313" key="13">
    <source>
        <dbReference type="Proteomes" id="UP001269402"/>
    </source>
</evidence>
<keyword evidence="7" id="KW-0862">Zinc</keyword>
<dbReference type="CDD" id="cd12834">
    <property type="entry name" value="ZntB_u1"/>
    <property type="match status" value="1"/>
</dbReference>
<dbReference type="SUPFAM" id="SSF144083">
    <property type="entry name" value="Magnesium transport protein CorA, transmembrane region"/>
    <property type="match status" value="1"/>
</dbReference>
<dbReference type="EMBL" id="JAVLSH010000001">
    <property type="protein sequence ID" value="MDR9758413.1"/>
    <property type="molecule type" value="Genomic_DNA"/>
</dbReference>
<feature type="transmembrane region" description="Helical" evidence="11">
    <location>
        <begin position="305"/>
        <end position="325"/>
    </location>
</feature>
<evidence type="ECO:0000256" key="2">
    <source>
        <dbReference type="ARBA" id="ARBA00009765"/>
    </source>
</evidence>
<keyword evidence="9" id="KW-0406">Ion transport</keyword>
<dbReference type="Proteomes" id="UP001269402">
    <property type="component" value="Unassembled WGS sequence"/>
</dbReference>
<organism evidence="12 13">
    <name type="scientific">Rhizobium redzepovicii</name>
    <dbReference type="NCBI Taxonomy" id="2867518"/>
    <lineage>
        <taxon>Bacteria</taxon>
        <taxon>Pseudomonadati</taxon>
        <taxon>Pseudomonadota</taxon>
        <taxon>Alphaproteobacteria</taxon>
        <taxon>Hyphomicrobiales</taxon>
        <taxon>Rhizobiaceae</taxon>
        <taxon>Rhizobium/Agrobacterium group</taxon>
        <taxon>Rhizobium</taxon>
    </lineage>
</organism>
<comment type="caution">
    <text evidence="12">The sequence shown here is derived from an EMBL/GenBank/DDBJ whole genome shotgun (WGS) entry which is preliminary data.</text>
</comment>
<keyword evidence="10 11" id="KW-0472">Membrane</keyword>
<keyword evidence="8 11" id="KW-1133">Transmembrane helix</keyword>
<evidence type="ECO:0000313" key="12">
    <source>
        <dbReference type="EMBL" id="MDR9758413.1"/>
    </source>
</evidence>
<dbReference type="PANTHER" id="PTHR46494">
    <property type="entry name" value="CORA FAMILY METAL ION TRANSPORTER (EUROFUNG)"/>
    <property type="match status" value="1"/>
</dbReference>
<keyword evidence="3" id="KW-0813">Transport</keyword>
<keyword evidence="4" id="KW-1003">Cell membrane</keyword>
<evidence type="ECO:0000256" key="1">
    <source>
        <dbReference type="ARBA" id="ARBA00004651"/>
    </source>
</evidence>
<dbReference type="GO" id="GO:0050897">
    <property type="term" value="F:cobalt ion binding"/>
    <property type="evidence" value="ECO:0007669"/>
    <property type="project" value="TreeGrafter"/>
</dbReference>
<name>A0AAW8NYT5_9HYPH</name>
<evidence type="ECO:0000256" key="3">
    <source>
        <dbReference type="ARBA" id="ARBA00022448"/>
    </source>
</evidence>
<evidence type="ECO:0000256" key="5">
    <source>
        <dbReference type="ARBA" id="ARBA00022519"/>
    </source>
</evidence>
<keyword evidence="13" id="KW-1185">Reference proteome</keyword>
<dbReference type="Pfam" id="PF01544">
    <property type="entry name" value="CorA"/>
    <property type="match status" value="1"/>
</dbReference>
<proteinExistence type="inferred from homology"/>
<comment type="subcellular location">
    <subcellularLocation>
        <location evidence="1">Cell membrane</location>
        <topology evidence="1">Multi-pass membrane protein</topology>
    </subcellularLocation>
</comment>
<dbReference type="AlphaFoldDB" id="A0AAW8NYT5"/>
<evidence type="ECO:0000256" key="10">
    <source>
        <dbReference type="ARBA" id="ARBA00023136"/>
    </source>
</evidence>
<dbReference type="GO" id="GO:0015087">
    <property type="term" value="F:cobalt ion transmembrane transporter activity"/>
    <property type="evidence" value="ECO:0007669"/>
    <property type="project" value="TreeGrafter"/>
</dbReference>